<accession>A0A1D7UTT0</accession>
<proteinExistence type="predicted"/>
<keyword evidence="4" id="KW-1185">Reference proteome</keyword>
<dbReference type="Proteomes" id="UP000094197">
    <property type="component" value="Chromosome 1"/>
</dbReference>
<dbReference type="KEGG" id="laj:A0128_03565"/>
<feature type="transmembrane region" description="Helical" evidence="2">
    <location>
        <begin position="86"/>
        <end position="103"/>
    </location>
</feature>
<name>A0A1D7UTT0_9LEPT</name>
<keyword evidence="2" id="KW-0812">Transmembrane</keyword>
<reference evidence="3 4" key="1">
    <citation type="submission" date="2016-04" db="EMBL/GenBank/DDBJ databases">
        <title>Complete genome seqeunce of Leptospira alstonii serovar Room22.</title>
        <authorList>
            <person name="Nally J.E."/>
            <person name="Bayles D.O."/>
            <person name="Hurley D."/>
            <person name="Fanning S."/>
            <person name="McMahon B.J."/>
            <person name="Arent Z."/>
        </authorList>
    </citation>
    <scope>NUCLEOTIDE SEQUENCE [LARGE SCALE GENOMIC DNA]</scope>
    <source>
        <strain evidence="3 4">GWTS #1</strain>
    </source>
</reference>
<evidence type="ECO:0000256" key="1">
    <source>
        <dbReference type="SAM" id="MobiDB-lite"/>
    </source>
</evidence>
<dbReference type="AlphaFoldDB" id="A0A1D7UTT0"/>
<gene>
    <name evidence="3" type="ORF">A0128_03565</name>
</gene>
<dbReference type="EMBL" id="CP015217">
    <property type="protein sequence ID" value="AOP33022.1"/>
    <property type="molecule type" value="Genomic_DNA"/>
</dbReference>
<keyword evidence="2" id="KW-1133">Transmembrane helix</keyword>
<evidence type="ECO:0000313" key="3">
    <source>
        <dbReference type="EMBL" id="AOP33022.1"/>
    </source>
</evidence>
<dbReference type="RefSeq" id="WP_069606266.1">
    <property type="nucleotide sequence ID" value="NZ_CP015217.1"/>
</dbReference>
<keyword evidence="2" id="KW-0472">Membrane</keyword>
<dbReference type="OrthoDB" id="345441at2"/>
<evidence type="ECO:0000313" key="4">
    <source>
        <dbReference type="Proteomes" id="UP000094197"/>
    </source>
</evidence>
<sequence length="428" mass="49184">MERKDLLEEFEDLMSLALFGEITDEQKVELHRIIDQDSSLKERYENYIKMQEGLKLHKKALSRSVFENQNVSSPETFAKKLFHNRVLLLAAIIPLIVSIYLILRFQIPEERDSVSIHTLGACDSQSLTADWIQLDENSFCDVEVIRSQGNIHFRIFPNSKVRILHLPKTNDPKESLSLFFEKGSFLLNEVIHSSGKTKLYWNGTQIELLGTKVLIEDSKNGRSLKVWNGSVSVRSGVRYILPFLLSDPKDLIQILGEENKELLNDIKTDIISDSLLETQSIDFPKDSKIFVSPDNGFNEDKKRIQTELLQIQNILKSRLKQNKTTKFTPENLNDLEKISQTLGNPQIQESKKEIQEPLKIDQKEKSSVIEETPESKKEEPVRLGNKTIKLKDGSELKGNLIQYENQYVLEIDGKKRVIKAEDVESISF</sequence>
<organism evidence="3 4">
    <name type="scientific">Leptospira tipperaryensis</name>
    <dbReference type="NCBI Taxonomy" id="2564040"/>
    <lineage>
        <taxon>Bacteria</taxon>
        <taxon>Pseudomonadati</taxon>
        <taxon>Spirochaetota</taxon>
        <taxon>Spirochaetia</taxon>
        <taxon>Leptospirales</taxon>
        <taxon>Leptospiraceae</taxon>
        <taxon>Leptospira</taxon>
    </lineage>
</organism>
<feature type="compositionally biased region" description="Basic and acidic residues" evidence="1">
    <location>
        <begin position="349"/>
        <end position="381"/>
    </location>
</feature>
<feature type="region of interest" description="Disordered" evidence="1">
    <location>
        <begin position="341"/>
        <end position="381"/>
    </location>
</feature>
<evidence type="ECO:0000256" key="2">
    <source>
        <dbReference type="SAM" id="Phobius"/>
    </source>
</evidence>
<protein>
    <submittedName>
        <fullName evidence="3">Uncharacterized protein</fullName>
    </submittedName>
</protein>